<comment type="caution">
    <text evidence="1">The sequence shown here is derived from an EMBL/GenBank/DDBJ whole genome shotgun (WGS) entry which is preliminary data.</text>
</comment>
<evidence type="ECO:0000313" key="2">
    <source>
        <dbReference type="Proteomes" id="UP000030111"/>
    </source>
</evidence>
<evidence type="ECO:0000313" key="1">
    <source>
        <dbReference type="EMBL" id="KGO94875.1"/>
    </source>
</evidence>
<dbReference type="PANTHER" id="PTHR12993">
    <property type="entry name" value="N-ACETYLGLUCOSAMINYL-PHOSPHATIDYLINOSITOL DE-N-ACETYLASE-RELATED"/>
    <property type="match status" value="1"/>
</dbReference>
<dbReference type="InterPro" id="IPR029062">
    <property type="entry name" value="Class_I_gatase-like"/>
</dbReference>
<accession>A0A0A2N339</accession>
<gene>
    <name evidence="1" type="ORF">Q766_01805</name>
</gene>
<dbReference type="InterPro" id="IPR024078">
    <property type="entry name" value="LmbE-like_dom_sf"/>
</dbReference>
<reference evidence="1 2" key="1">
    <citation type="submission" date="2013-09" db="EMBL/GenBank/DDBJ databases">
        <authorList>
            <person name="Zeng Z."/>
            <person name="Chen C."/>
        </authorList>
    </citation>
    <scope>NUCLEOTIDE SEQUENCE [LARGE SCALE GENOMIC DNA]</scope>
    <source>
        <strain evidence="1 2">WB 4.1-42</strain>
    </source>
</reference>
<dbReference type="GO" id="GO:0016811">
    <property type="term" value="F:hydrolase activity, acting on carbon-nitrogen (but not peptide) bonds, in linear amides"/>
    <property type="evidence" value="ECO:0007669"/>
    <property type="project" value="TreeGrafter"/>
</dbReference>
<dbReference type="SUPFAM" id="SSF102588">
    <property type="entry name" value="LmbE-like"/>
    <property type="match status" value="1"/>
</dbReference>
<keyword evidence="2" id="KW-1185">Reference proteome</keyword>
<dbReference type="InterPro" id="IPR003737">
    <property type="entry name" value="GlcNAc_PI_deacetylase-related"/>
</dbReference>
<dbReference type="RefSeq" id="WP_026992255.1">
    <property type="nucleotide sequence ID" value="NZ_JRLY01000001.1"/>
</dbReference>
<dbReference type="SUPFAM" id="SSF52317">
    <property type="entry name" value="Class I glutamine amidotransferase-like"/>
    <property type="match status" value="1"/>
</dbReference>
<name>A0A0A2N339_9FLAO</name>
<dbReference type="AlphaFoldDB" id="A0A0A2N339"/>
<dbReference type="Proteomes" id="UP000030111">
    <property type="component" value="Unassembled WGS sequence"/>
</dbReference>
<dbReference type="eggNOG" id="COG2120">
    <property type="taxonomic scope" value="Bacteria"/>
</dbReference>
<dbReference type="OrthoDB" id="9759749at2"/>
<dbReference type="PANTHER" id="PTHR12993:SF11">
    <property type="entry name" value="N-ACETYLGLUCOSAMINYL-PHOSPHATIDYLINOSITOL DE-N-ACETYLASE"/>
    <property type="match status" value="1"/>
</dbReference>
<dbReference type="Gene3D" id="3.40.50.10320">
    <property type="entry name" value="LmbE-like"/>
    <property type="match status" value="1"/>
</dbReference>
<organism evidence="1 2">
    <name type="scientific">Flavobacterium subsaxonicum WB 4.1-42 = DSM 21790</name>
    <dbReference type="NCBI Taxonomy" id="1121898"/>
    <lineage>
        <taxon>Bacteria</taxon>
        <taxon>Pseudomonadati</taxon>
        <taxon>Bacteroidota</taxon>
        <taxon>Flavobacteriia</taxon>
        <taxon>Flavobacteriales</taxon>
        <taxon>Flavobacteriaceae</taxon>
        <taxon>Flavobacterium</taxon>
    </lineage>
</organism>
<dbReference type="EMBL" id="JRLY01000001">
    <property type="protein sequence ID" value="KGO94875.1"/>
    <property type="molecule type" value="Genomic_DNA"/>
</dbReference>
<proteinExistence type="predicted"/>
<dbReference type="STRING" id="1121898.GCA_000422725_00834"/>
<protein>
    <submittedName>
        <fullName evidence="1">LmbE family protein</fullName>
    </submittedName>
</protein>
<dbReference type="Pfam" id="PF02585">
    <property type="entry name" value="PIG-L"/>
    <property type="match status" value="1"/>
</dbReference>
<sequence length="828" mass="92928">MQKTFIYLLLCCYTLCQAQPEKPTSAEIYHKLEKLNFLGSVLYIAAHPDDENNRLISHLANNTMARTGYLSLTRGDGGQNLIGLELRELLGVIRTQELIEARRIDGGEQFFSRANDFGFSKMPDETLQIWNKKEVLQDMVWVIRQFQPDVVITRFDHRSPGTTHGHHTSSAMLTQEAYDLAISPDYEPEQLKFNSAWQPKRVFFNVSWWFFGGRDKFEKADKSKYINLQTGTYYPLLGKSNQEIAALSRSRHKSQGFGSTGERGDDMEYLELIKGEKLNNKQNLFEGIDTSWNRVKGGKPIGDAIAVILKNFDFKNPSASVPALVKVYSQINKLDNGYWKNQKLKEIKEVIATCAGLYLEAVAEQQSVTPGSTLKVKWEAINRCTVPMTLKSLSVIPDNTTIAQNLQLENNVGQGTTIDVQLPKTLAYTSPYWLTEKGSAGMYTVNDLQKIGKADIIREMAIAFTVDFGGVAIPFERLIVYKFNDPVRGEVYQPLDIIPAVTTRILNKVQLFTNSKSQTISIKIKAGKDNAKGNLRFELPQGWQVSPATIPFDLKTKGSETIVSFEVSPPDTPSEVTGKSIATINGEDFDREQTIIAYPHIDAQNVLLPSTAKFSKVDLKTKGEKIAYIMGAGDNIPESLKQMGYEVTLLTPDAITAENLTQYDAVIMGIRAYNVLEPLAFKQQLLFDYVNNGGTMIVQYNTTGTLTVKDIAPYPLRISRERVTEEDAKIKFLDATNKVLNYPNKITENDFKGWVQEQGLHYADEWSKEFTPIISSHDKGEDDKKGGLLLAKYGKGYYIYTGLSFFRELPEGVSGAYRLMANMIAVGQ</sequence>